<accession>A0A8K0I1S9</accession>
<evidence type="ECO:0000313" key="1">
    <source>
        <dbReference type="EMBL" id="KAG1334297.1"/>
    </source>
</evidence>
<proteinExistence type="predicted"/>
<dbReference type="Proteomes" id="UP000797356">
    <property type="component" value="Chromosome 3"/>
</dbReference>
<dbReference type="OrthoDB" id="10344816at2759"/>
<protein>
    <submittedName>
        <fullName evidence="1">Uncharacterized protein</fullName>
    </submittedName>
</protein>
<dbReference type="EMBL" id="CM017874">
    <property type="protein sequence ID" value="KAG1334297.1"/>
    <property type="molecule type" value="Genomic_DNA"/>
</dbReference>
<dbReference type="AlphaFoldDB" id="A0A8K0I1S9"/>
<organism evidence="1 2">
    <name type="scientific">Cocos nucifera</name>
    <name type="common">Coconut palm</name>
    <dbReference type="NCBI Taxonomy" id="13894"/>
    <lineage>
        <taxon>Eukaryota</taxon>
        <taxon>Viridiplantae</taxon>
        <taxon>Streptophyta</taxon>
        <taxon>Embryophyta</taxon>
        <taxon>Tracheophyta</taxon>
        <taxon>Spermatophyta</taxon>
        <taxon>Magnoliopsida</taxon>
        <taxon>Liliopsida</taxon>
        <taxon>Arecaceae</taxon>
        <taxon>Arecoideae</taxon>
        <taxon>Cocoseae</taxon>
        <taxon>Attaleinae</taxon>
        <taxon>Cocos</taxon>
    </lineage>
</organism>
<name>A0A8K0I1S9_COCNU</name>
<sequence>MSEYLVNPNHTPSNEVSNNLLPQRVSSFPGMSDVPIVDFISDSSFHSQRQITRGATNHELPASTGVPCFDFAPISSQPLEGILNQVPCDQDVVLPPLPEVFVETADNGAGSNLQQYDQTAQNLLSHVYPTNLEASLSANLVDPNHQLSTDVSDNLLSQRVANFPSISNELHMGSLSGSNFYAQRLMTDNTTSHEFRATSEMCF</sequence>
<keyword evidence="2" id="KW-1185">Reference proteome</keyword>
<reference evidence="1" key="1">
    <citation type="journal article" date="2017" name="Gigascience">
        <title>The genome draft of coconut (Cocos nucifera).</title>
        <authorList>
            <person name="Xiao Y."/>
            <person name="Xu P."/>
            <person name="Fan H."/>
            <person name="Baudouin L."/>
            <person name="Xia W."/>
            <person name="Bocs S."/>
            <person name="Xu J."/>
            <person name="Li Q."/>
            <person name="Guo A."/>
            <person name="Zhou L."/>
            <person name="Li J."/>
            <person name="Wu Y."/>
            <person name="Ma Z."/>
            <person name="Armero A."/>
            <person name="Issali A.E."/>
            <person name="Liu N."/>
            <person name="Peng M."/>
            <person name="Yang Y."/>
        </authorList>
    </citation>
    <scope>NUCLEOTIDE SEQUENCE</scope>
    <source>
        <tissue evidence="1">Spear leaf of Hainan Tall coconut</tissue>
    </source>
</reference>
<evidence type="ECO:0000313" key="2">
    <source>
        <dbReference type="Proteomes" id="UP000797356"/>
    </source>
</evidence>
<reference evidence="1" key="2">
    <citation type="submission" date="2019-07" db="EMBL/GenBank/DDBJ databases">
        <authorList>
            <person name="Yang Y."/>
            <person name="Bocs S."/>
            <person name="Baudouin L."/>
        </authorList>
    </citation>
    <scope>NUCLEOTIDE SEQUENCE</scope>
    <source>
        <tissue evidence="1">Spear leaf of Hainan Tall coconut</tissue>
    </source>
</reference>
<gene>
    <name evidence="1" type="ORF">COCNU_03G004160</name>
</gene>
<comment type="caution">
    <text evidence="1">The sequence shown here is derived from an EMBL/GenBank/DDBJ whole genome shotgun (WGS) entry which is preliminary data.</text>
</comment>